<dbReference type="EMBL" id="DAAJZA010000002">
    <property type="protein sequence ID" value="HAC1754203.1"/>
    <property type="molecule type" value="Genomic_DNA"/>
</dbReference>
<dbReference type="Proteomes" id="UP000528151">
    <property type="component" value="Unassembled WGS sequence"/>
</dbReference>
<dbReference type="Proteomes" id="UP000544530">
    <property type="component" value="Unassembled WGS sequence"/>
</dbReference>
<evidence type="ECO:0000313" key="18">
    <source>
        <dbReference type="EMBL" id="EAG2515086.1"/>
    </source>
</evidence>
<evidence type="ECO:0000313" key="61">
    <source>
        <dbReference type="Proteomes" id="UP000364988"/>
    </source>
</evidence>
<dbReference type="Proteomes" id="UP000403352">
    <property type="component" value="Unassembled WGS sequence"/>
</dbReference>
<evidence type="ECO:0000313" key="27">
    <source>
        <dbReference type="EMBL" id="EAH3293586.1"/>
    </source>
</evidence>
<dbReference type="Proteomes" id="UP000852906">
    <property type="component" value="Unassembled WGS sequence"/>
</dbReference>
<evidence type="ECO:0000313" key="11">
    <source>
        <dbReference type="EMBL" id="EAE1338762.1"/>
    </source>
</evidence>
<dbReference type="Proteomes" id="UP000478682">
    <property type="component" value="Unassembled WGS sequence"/>
</dbReference>
<dbReference type="EMBL" id="AABDGJ010000002">
    <property type="protein sequence ID" value="EAG6989833.1"/>
    <property type="molecule type" value="Genomic_DNA"/>
</dbReference>
<dbReference type="EMBL" id="DAAIHR010000005">
    <property type="protein sequence ID" value="HAB8398078.1"/>
    <property type="molecule type" value="Genomic_DNA"/>
</dbReference>
<dbReference type="EMBL" id="AAHZFY010000006">
    <property type="protein sequence ID" value="ECB9512962.1"/>
    <property type="molecule type" value="Genomic_DNA"/>
</dbReference>
<evidence type="ECO:0000313" key="90">
    <source>
        <dbReference type="Proteomes" id="UP000566721"/>
    </source>
</evidence>
<evidence type="ECO:0000313" key="88">
    <source>
        <dbReference type="Proteomes" id="UP000548278"/>
    </source>
</evidence>
<evidence type="ECO:0000313" key="37">
    <source>
        <dbReference type="EMBL" id="EDN9836440.1"/>
    </source>
</evidence>
<dbReference type="Proteomes" id="UP000540117">
    <property type="component" value="Unassembled WGS sequence"/>
</dbReference>
<evidence type="ECO:0000313" key="65">
    <source>
        <dbReference type="Proteomes" id="UP000379076"/>
    </source>
</evidence>
<dbReference type="EMBL" id="AABAWE010000004">
    <property type="protein sequence ID" value="EAG2087607.1"/>
    <property type="molecule type" value="Genomic_DNA"/>
</dbReference>
<dbReference type="EMBL" id="AACJYH010000005">
    <property type="protein sequence ID" value="EAK8897659.1"/>
    <property type="molecule type" value="Genomic_DNA"/>
</dbReference>
<evidence type="ECO:0000313" key="74">
    <source>
        <dbReference type="Proteomes" id="UP000467536"/>
    </source>
</evidence>
<evidence type="ECO:0000313" key="6">
    <source>
        <dbReference type="EMBL" id="EAC9039441.1"/>
    </source>
</evidence>
<dbReference type="Proteomes" id="UP000389283">
    <property type="component" value="Unassembled WGS sequence"/>
</dbReference>
<proteinExistence type="predicted"/>
<evidence type="ECO:0000313" key="25">
    <source>
        <dbReference type="EMBL" id="EAG9518350.1"/>
    </source>
</evidence>
<evidence type="ECO:0000313" key="91">
    <source>
        <dbReference type="Proteomes" id="UP000840197"/>
    </source>
</evidence>
<evidence type="ECO:0000313" key="81">
    <source>
        <dbReference type="Proteomes" id="UP000527632"/>
    </source>
</evidence>
<evidence type="ECO:0000313" key="41">
    <source>
        <dbReference type="EMBL" id="HAB8398078.1"/>
    </source>
</evidence>
<evidence type="ECO:0000313" key="19">
    <source>
        <dbReference type="EMBL" id="EAG2998017.1"/>
    </source>
</evidence>
<dbReference type="EMBL" id="QXLS01000003">
    <property type="protein sequence ID" value="RKA08235.1"/>
    <property type="molecule type" value="Genomic_DNA"/>
</dbReference>
<reference evidence="53 55" key="5">
    <citation type="submission" date="2018-06" db="EMBL/GenBank/DDBJ databases">
        <authorList>
            <consortium name="PulseNet: The National Subtyping Network for Foodborne Disease Surveillance"/>
            <person name="Tarr C.L."/>
            <person name="Trees E."/>
            <person name="Katz L.S."/>
            <person name="Carleton-Romer H.A."/>
            <person name="Stroika S."/>
            <person name="Kucerova Z."/>
            <person name="Roache K.F."/>
            <person name="Sabol A.L."/>
            <person name="Besser J."/>
            <person name="Gerner-Smidt P."/>
        </authorList>
    </citation>
    <scope>NUCLEOTIDE SEQUENCE [LARGE SCALE GENOMIC DNA]</scope>
    <source>
        <strain evidence="2 55">2015L-6227</strain>
        <strain evidence="12 53">PNUSAL000134</strain>
        <strain evidence="6 59">PNUSAL000910</strain>
        <strain evidence="14 60">PNUSAL002180</strain>
        <strain evidence="15 75">PNUSAL002298</strain>
        <strain evidence="29 58">PNUSAL004402</strain>
        <strain evidence="35 78">PNUSAL005692</strain>
    </source>
</reference>
<evidence type="ECO:0000313" key="66">
    <source>
        <dbReference type="Proteomes" id="UP000389283"/>
    </source>
</evidence>
<evidence type="ECO:0000313" key="78">
    <source>
        <dbReference type="Proteomes" id="UP000489121"/>
    </source>
</evidence>
<dbReference type="EMBL" id="AABAYG010000004">
    <property type="protein sequence ID" value="EAG2245795.1"/>
    <property type="molecule type" value="Genomic_DNA"/>
</dbReference>
<dbReference type="Proteomes" id="UP000358545">
    <property type="component" value="Unassembled WGS sequence"/>
</dbReference>
<comment type="caution">
    <text evidence="24">The sequence shown here is derived from an EMBL/GenBank/DDBJ whole genome shotgun (WGS) entry which is preliminary data.</text>
</comment>
<evidence type="ECO:0000313" key="67">
    <source>
        <dbReference type="Proteomes" id="UP000398321"/>
    </source>
</evidence>
<dbReference type="Proteomes" id="UP000423131">
    <property type="component" value="Unassembled WGS sequence"/>
</dbReference>
<evidence type="ECO:0000313" key="13">
    <source>
        <dbReference type="EMBL" id="EAE4941484.1"/>
    </source>
</evidence>
<dbReference type="Proteomes" id="UP000376505">
    <property type="component" value="Unassembled WGS sequence"/>
</dbReference>
<evidence type="ECO:0000313" key="33">
    <source>
        <dbReference type="EMBL" id="ECX6924196.1"/>
    </source>
</evidence>
<dbReference type="EMBL" id="DABJAN010000004">
    <property type="protein sequence ID" value="HAJ9594100.1"/>
    <property type="molecule type" value="Genomic_DNA"/>
</dbReference>
<dbReference type="EMBL" id="AAAREG010000009">
    <property type="protein sequence ID" value="EAE2355004.1"/>
    <property type="molecule type" value="Genomic_DNA"/>
</dbReference>
<reference evidence="47 72" key="4">
    <citation type="submission" date="2018-04" db="EMBL/GenBank/DDBJ databases">
        <title>Genome Analysis of a Prevalent Clone of Listeria monocytogenes Sequence Type 87 in China.</title>
        <authorList>
            <person name="Wang Y."/>
        </authorList>
    </citation>
    <scope>NUCLEOTIDE SEQUENCE [LARGE SCALE GENOMIC DNA]</scope>
    <source>
        <strain evidence="47 72">ICDC_LM1523</strain>
    </source>
</reference>
<evidence type="ECO:0000313" key="10">
    <source>
        <dbReference type="EMBL" id="EAD5786400.1"/>
    </source>
</evidence>
<dbReference type="KEGG" id="lmok:CQ02_06855"/>
<dbReference type="Proteomes" id="UP000345329">
    <property type="component" value="Unassembled WGS sequence"/>
</dbReference>
<dbReference type="EMBL" id="AAANYN010000007">
    <property type="protein sequence ID" value="EAD5773960.1"/>
    <property type="molecule type" value="Genomic_DNA"/>
</dbReference>
<dbReference type="Proteomes" id="UP000339309">
    <property type="component" value="Unassembled WGS sequence"/>
</dbReference>
<reference evidence="79 88" key="8">
    <citation type="submission" date="2019-04" db="EMBL/GenBank/DDBJ databases">
        <authorList>
            <consortium name="GenomeTrakr network: Whole genome sequencing for foodborne pathogen traceback"/>
        </authorList>
    </citation>
    <scope>NUCLEOTIDE SEQUENCE [LARGE SCALE GENOMIC DNA]</scope>
    <source>
        <strain evidence="23 88">CFSAN004300</strain>
        <strain evidence="24 79">CFSAN072474</strain>
        <strain evidence="34 61">FLAG-55987</strain>
    </source>
</reference>
<dbReference type="EMBL" id="AABFVG010000001">
    <property type="protein sequence ID" value="EAH2280876.1"/>
    <property type="molecule type" value="Genomic_DNA"/>
</dbReference>
<evidence type="ECO:0000313" key="42">
    <source>
        <dbReference type="EMBL" id="HAB8557266.1"/>
    </source>
</evidence>
<evidence type="ECO:0000313" key="55">
    <source>
        <dbReference type="Proteomes" id="UP000339309"/>
    </source>
</evidence>
<evidence type="ECO:0000313" key="4">
    <source>
        <dbReference type="EMBL" id="EAC6549106.1"/>
    </source>
</evidence>
<evidence type="ECO:0000313" key="3">
    <source>
        <dbReference type="EMBL" id="EAC5549546.1"/>
    </source>
</evidence>
<dbReference type="EMBL" id="QDAY01000003">
    <property type="protein sequence ID" value="KAA9449247.1"/>
    <property type="molecule type" value="Genomic_DNA"/>
</dbReference>
<evidence type="ECO:0000313" key="57">
    <source>
        <dbReference type="Proteomes" id="UP000345329"/>
    </source>
</evidence>
<evidence type="ECO:0000313" key="5">
    <source>
        <dbReference type="EMBL" id="EAC7480715.1"/>
    </source>
</evidence>
<dbReference type="EMBL" id="AABAGT010000008">
    <property type="protein sequence ID" value="EAG0866997.1"/>
    <property type="molecule type" value="Genomic_DNA"/>
</dbReference>
<evidence type="ECO:0000313" key="31">
    <source>
        <dbReference type="EMBL" id="ECB9512962.1"/>
    </source>
</evidence>
<evidence type="ECO:0000313" key="79">
    <source>
        <dbReference type="Proteomes" id="UP000522199"/>
    </source>
</evidence>
<dbReference type="Proteomes" id="UP000467347">
    <property type="component" value="Unassembled WGS sequence"/>
</dbReference>
<dbReference type="Proteomes" id="UP000331186">
    <property type="component" value="Unassembled WGS sequence"/>
</dbReference>
<dbReference type="AlphaFoldDB" id="A0A0B8R1Q2"/>
<evidence type="ECO:0000313" key="46">
    <source>
        <dbReference type="EMBL" id="HAJ9594100.1"/>
    </source>
</evidence>
<evidence type="ECO:0000313" key="92">
    <source>
        <dbReference type="Proteomes" id="UP000841146"/>
    </source>
</evidence>
<evidence type="ECO:0000313" key="32">
    <source>
        <dbReference type="EMBL" id="ECC1557105.1"/>
    </source>
</evidence>
<dbReference type="Proteomes" id="UP000337746">
    <property type="component" value="Unassembled WGS sequence"/>
</dbReference>
<dbReference type="EMBL" id="AABBAW010000003">
    <property type="protein sequence ID" value="EAG2515086.1"/>
    <property type="molecule type" value="Genomic_DNA"/>
</dbReference>
<dbReference type="Proteomes" id="UP000841146">
    <property type="component" value="Unassembled WGS sequence"/>
</dbReference>
<keyword evidence="1" id="KW-0175">Coiled coil</keyword>
<dbReference type="Proteomes" id="UP000336166">
    <property type="component" value="Unassembled WGS sequence"/>
</dbReference>
<evidence type="ECO:0000313" key="64">
    <source>
        <dbReference type="Proteomes" id="UP000376505"/>
    </source>
</evidence>
<evidence type="ECO:0000313" key="36">
    <source>
        <dbReference type="EMBL" id="EDN7715193.1"/>
    </source>
</evidence>
<dbReference type="Proteomes" id="UP000844415">
    <property type="component" value="Unassembled WGS sequence"/>
</dbReference>
<evidence type="ECO:0000313" key="43">
    <source>
        <dbReference type="EMBL" id="HAC0013180.1"/>
    </source>
</evidence>
<evidence type="ECO:0000313" key="84">
    <source>
        <dbReference type="Proteomes" id="UP000533021"/>
    </source>
</evidence>
<reference evidence="46" key="9">
    <citation type="submission" date="2020-05" db="EMBL/GenBank/DDBJ databases">
        <authorList>
            <consortium name="NCBI Pathogen Detection Project"/>
        </authorList>
    </citation>
    <scope>NUCLEOTIDE SEQUENCE</scope>
    <source>
        <strain evidence="40">09CEB371LM</strain>
        <strain evidence="46">2017-325981-023-01</strain>
        <strain evidence="42">CFIAFB20100120</strain>
        <strain evidence="41">CFIAFB20130012</strain>
        <strain evidence="44">CFIAFB20170037</strain>
        <strain evidence="43">CFIAFB20170045</strain>
        <strain evidence="45">DMG1500109</strain>
    </source>
</reference>
<dbReference type="Proteomes" id="UP000530452">
    <property type="component" value="Unassembled WGS sequence"/>
</dbReference>
<evidence type="ECO:0000313" key="24">
    <source>
        <dbReference type="EMBL" id="EAG9387320.1"/>
    </source>
</evidence>
<dbReference type="Proteomes" id="UP000549379">
    <property type="component" value="Unassembled WGS sequence"/>
</dbReference>
<dbReference type="Proteomes" id="UP000843503">
    <property type="component" value="Unassembled WGS sequence"/>
</dbReference>
<dbReference type="Proteomes" id="UP000365297">
    <property type="component" value="Unassembled WGS sequence"/>
</dbReference>
<evidence type="ECO:0000313" key="70">
    <source>
        <dbReference type="Proteomes" id="UP000427828"/>
    </source>
</evidence>
<dbReference type="Proteomes" id="UP000364988">
    <property type="component" value="Unassembled WGS sequence"/>
</dbReference>
<dbReference type="Proteomes" id="UP000840039">
    <property type="component" value="Unassembled WGS sequence"/>
</dbReference>
<evidence type="ECO:0000313" key="54">
    <source>
        <dbReference type="Proteomes" id="UP000337746"/>
    </source>
</evidence>
<dbReference type="Proteomes" id="UP000350032">
    <property type="component" value="Unassembled WGS sequence"/>
</dbReference>
<evidence type="ECO:0000313" key="14">
    <source>
        <dbReference type="EMBL" id="EAG0866997.1"/>
    </source>
</evidence>
<dbReference type="Proteomes" id="UP000344343">
    <property type="component" value="Unassembled WGS sequence"/>
</dbReference>
<evidence type="ECO:0000313" key="49">
    <source>
        <dbReference type="EMBL" id="OET52222.1"/>
    </source>
</evidence>
<evidence type="ECO:0000313" key="71">
    <source>
        <dbReference type="Proteomes" id="UP000455569"/>
    </source>
</evidence>
<evidence type="ECO:0000313" key="58">
    <source>
        <dbReference type="Proteomes" id="UP000350032"/>
    </source>
</evidence>
<evidence type="ECO:0000313" key="89">
    <source>
        <dbReference type="Proteomes" id="UP000549379"/>
    </source>
</evidence>
<dbReference type="Proteomes" id="UP000455569">
    <property type="component" value="Unassembled WGS sequence"/>
</dbReference>
<evidence type="ECO:0000313" key="86">
    <source>
        <dbReference type="Proteomes" id="UP000544530"/>
    </source>
</evidence>
<evidence type="ECO:0000313" key="95">
    <source>
        <dbReference type="Proteomes" id="UP000852906"/>
    </source>
</evidence>
<dbReference type="Proteomes" id="UP000548278">
    <property type="component" value="Unassembled WGS sequence"/>
</dbReference>
<dbReference type="Proteomes" id="UP000481141">
    <property type="component" value="Unassembled WGS sequence"/>
</dbReference>
<dbReference type="Proteomes" id="UP000546397">
    <property type="component" value="Unassembled WGS sequence"/>
</dbReference>
<evidence type="ECO:0000313" key="59">
    <source>
        <dbReference type="Proteomes" id="UP000354255"/>
    </source>
</evidence>
<dbReference type="Proteomes" id="UP000368512">
    <property type="component" value="Unassembled WGS sequence"/>
</dbReference>
<dbReference type="EMBL" id="DAAJFY010000007">
    <property type="protein sequence ID" value="HAC0275877.1"/>
    <property type="molecule type" value="Genomic_DNA"/>
</dbReference>
<dbReference type="Proteomes" id="UP000478704">
    <property type="component" value="Unassembled WGS sequence"/>
</dbReference>
<evidence type="ECO:0000313" key="85">
    <source>
        <dbReference type="Proteomes" id="UP000540117"/>
    </source>
</evidence>
<evidence type="ECO:0000313" key="40">
    <source>
        <dbReference type="EMBL" id="HAA8052276.1"/>
    </source>
</evidence>
<evidence type="ECO:0000313" key="22">
    <source>
        <dbReference type="EMBL" id="EAG6169381.1"/>
    </source>
</evidence>
<dbReference type="Proteomes" id="UP000489121">
    <property type="component" value="Unassembled WGS sequence"/>
</dbReference>
<evidence type="ECO:0000313" key="72">
    <source>
        <dbReference type="Proteomes" id="UP000460224"/>
    </source>
</evidence>
<dbReference type="EMBL" id="MJTJ01000006">
    <property type="protein sequence ID" value="OET52222.1"/>
    <property type="molecule type" value="Genomic_DNA"/>
</dbReference>
<evidence type="ECO:0000313" key="60">
    <source>
        <dbReference type="Proteomes" id="UP000358545"/>
    </source>
</evidence>
<evidence type="ECO:0000313" key="12">
    <source>
        <dbReference type="EMBL" id="EAE2355004.1"/>
    </source>
</evidence>
<evidence type="ECO:0000313" key="48">
    <source>
        <dbReference type="EMBL" id="NYA01461.1"/>
    </source>
</evidence>
<dbReference type="InterPro" id="IPR003770">
    <property type="entry name" value="MLTG-like"/>
</dbReference>
<dbReference type="EMBL" id="AABGHY010000002">
    <property type="protein sequence ID" value="EAH3293586.1"/>
    <property type="molecule type" value="Genomic_DNA"/>
</dbReference>
<evidence type="ECO:0000313" key="73">
    <source>
        <dbReference type="Proteomes" id="UP000467347"/>
    </source>
</evidence>
<dbReference type="Proteomes" id="UP000533021">
    <property type="component" value="Unassembled WGS sequence"/>
</dbReference>
<evidence type="ECO:0000313" key="8">
    <source>
        <dbReference type="EMBL" id="EAD3792822.1"/>
    </source>
</evidence>
<evidence type="ECO:0000313" key="34">
    <source>
        <dbReference type="EMBL" id="ECY6544534.1"/>
    </source>
</evidence>
<accession>A0A0B8R1Q2</accession>
<dbReference type="EMBL" id="AABEKY010000003">
    <property type="protein sequence ID" value="EAG9387320.1"/>
    <property type="molecule type" value="Genomic_DNA"/>
</dbReference>
<dbReference type="EMBL" id="AAAJKI010000036">
    <property type="protein sequence ID" value="EAC6549106.1"/>
    <property type="molecule type" value="Genomic_DNA"/>
</dbReference>
<dbReference type="EMBL" id="DAAIJL010000006">
    <property type="protein sequence ID" value="HAB8557266.1"/>
    <property type="molecule type" value="Genomic_DNA"/>
</dbReference>
<dbReference type="Proteomes" id="UP000467536">
    <property type="component" value="Unassembled WGS sequence"/>
</dbReference>
<dbReference type="Gene3D" id="3.30.1490.480">
    <property type="entry name" value="Endolytic murein transglycosylase"/>
    <property type="match status" value="1"/>
</dbReference>
<evidence type="ECO:0000313" key="63">
    <source>
        <dbReference type="Proteomes" id="UP000368512"/>
    </source>
</evidence>
<dbReference type="EMBL" id="DAAEEB010000002">
    <property type="protein sequence ID" value="HAA8052276.1"/>
    <property type="molecule type" value="Genomic_DNA"/>
</dbReference>
<evidence type="ECO:0000313" key="69">
    <source>
        <dbReference type="Proteomes" id="UP000423131"/>
    </source>
</evidence>
<dbReference type="RefSeq" id="WP_009917549.1">
    <property type="nucleotide sequence ID" value="NC_021824.1"/>
</dbReference>
<dbReference type="EMBL" id="AALEDS010000007">
    <property type="protein sequence ID" value="ECY6544534.1"/>
    <property type="molecule type" value="Genomic_DNA"/>
</dbReference>
<evidence type="ECO:0000313" key="15">
    <source>
        <dbReference type="EMBL" id="EAG1893584.1"/>
    </source>
</evidence>
<evidence type="ECO:0000313" key="56">
    <source>
        <dbReference type="Proteomes" id="UP000344343"/>
    </source>
</evidence>
<evidence type="ECO:0000313" key="68">
    <source>
        <dbReference type="Proteomes" id="UP000403352"/>
    </source>
</evidence>
<dbReference type="EMBL" id="AAAIXK010000002">
    <property type="protein sequence ID" value="EAC5549546.1"/>
    <property type="molecule type" value="Genomic_DNA"/>
</dbReference>
<evidence type="ECO:0000313" key="51">
    <source>
        <dbReference type="Proteomes" id="UP000272537"/>
    </source>
</evidence>
<dbReference type="EMBL" id="JACAVN010000003">
    <property type="protein sequence ID" value="NYA01461.1"/>
    <property type="molecule type" value="Genomic_DNA"/>
</dbReference>
<dbReference type="EMBL" id="AABATR010000003">
    <property type="protein sequence ID" value="EAG1893584.1"/>
    <property type="molecule type" value="Genomic_DNA"/>
</dbReference>
<evidence type="ECO:0000313" key="93">
    <source>
        <dbReference type="Proteomes" id="UP000843775"/>
    </source>
</evidence>
<evidence type="ECO:0000313" key="20">
    <source>
        <dbReference type="EMBL" id="EAG4330567.1"/>
    </source>
</evidence>
<dbReference type="Proteomes" id="UP000843775">
    <property type="component" value="Unassembled WGS sequence"/>
</dbReference>
<evidence type="ECO:0000313" key="94">
    <source>
        <dbReference type="Proteomes" id="UP000844415"/>
    </source>
</evidence>
<dbReference type="Pfam" id="PF02618">
    <property type="entry name" value="YceG"/>
    <property type="match status" value="1"/>
</dbReference>
<reference evidence="91 92" key="3">
    <citation type="journal article" date="2018" name="Genome Biol.">
        <title>SKESA: strategic k-mer extension for scrupulous assemblies.</title>
        <authorList>
            <person name="Souvorov A."/>
            <person name="Agarwala R."/>
            <person name="Lipman D.J."/>
        </authorList>
    </citation>
    <scope>NUCLEOTIDE SEQUENCE [LARGE SCALE GENOMIC DNA]</scope>
    <source>
        <strain evidence="40">09CEB371LM</strain>
        <strain evidence="46">2017-325981-023-01</strain>
        <strain evidence="42 94">CFIAFB20100120</strain>
        <strain evidence="41 91">CFIAFB20130012</strain>
        <strain evidence="44">CFIAFB20170037</strain>
        <strain evidence="43 92">CFIAFB20170045</strain>
        <strain evidence="45 93">DMG1500109</strain>
    </source>
</reference>
<evidence type="ECO:0000313" key="38">
    <source>
        <dbReference type="EMBL" id="EDO0984894.1"/>
    </source>
</evidence>
<reference evidence="49 95" key="1">
    <citation type="submission" date="2016-09" db="EMBL/GenBank/DDBJ databases">
        <title>100K Listeria isolates.</title>
        <authorList>
            <person name="Chen P."/>
            <person name="Weimer B.C."/>
            <person name="Kong N."/>
            <person name="Huang B."/>
        </authorList>
    </citation>
    <scope>NUCLEOTIDE SEQUENCE [LARGE SCALE GENOMIC DNA]</scope>
    <source>
        <strain evidence="49 95">BCW_2383</strain>
    </source>
</reference>
<dbReference type="Proteomes" id="UP000393182">
    <property type="component" value="Unassembled WGS sequence"/>
</dbReference>
<evidence type="ECO:0000313" key="82">
    <source>
        <dbReference type="Proteomes" id="UP000528151"/>
    </source>
</evidence>
<dbReference type="EMBL" id="AAALRN010000003">
    <property type="protein sequence ID" value="EAD1185120.1"/>
    <property type="molecule type" value="Genomic_DNA"/>
</dbReference>
<evidence type="ECO:0000313" key="53">
    <source>
        <dbReference type="Proteomes" id="UP000336166"/>
    </source>
</evidence>
<dbReference type="Proteomes" id="UP000566721">
    <property type="component" value="Unassembled WGS sequence"/>
</dbReference>
<evidence type="ECO:0000313" key="35">
    <source>
        <dbReference type="EMBL" id="ECY9781932.1"/>
    </source>
</evidence>
<dbReference type="Proteomes" id="UP000379076">
    <property type="component" value="Unassembled WGS sequence"/>
</dbReference>
<dbReference type="EMBL" id="DAAJCS010000006">
    <property type="protein sequence ID" value="HAC0013180.1"/>
    <property type="molecule type" value="Genomic_DNA"/>
</dbReference>
<dbReference type="EMBL" id="AANPAU010000009">
    <property type="protein sequence ID" value="EDP8514980.1"/>
    <property type="molecule type" value="Genomic_DNA"/>
</dbReference>
<dbReference type="EMBL" id="AABBHO010000040">
    <property type="protein sequence ID" value="EAG2998017.1"/>
    <property type="molecule type" value="Genomic_DNA"/>
</dbReference>
<dbReference type="EMBL" id="AAAMZD010000003">
    <property type="protein sequence ID" value="EAD3792822.1"/>
    <property type="molecule type" value="Genomic_DNA"/>
</dbReference>
<reference evidence="48 86" key="10">
    <citation type="submission" date="2020-06" db="EMBL/GenBank/DDBJ databases">
        <title>Two Listeria outbreaks in Switzerland in 2018 and 2020.</title>
        <authorList>
            <person name="Stevens M.J.A."/>
            <person name="Bloemberg G."/>
            <person name="Nusch-Inderbinnen M."/>
            <person name="Stephan R."/>
        </authorList>
    </citation>
    <scope>NUCLEOTIDE SEQUENCE [LARGE SCALE GENOMIC DNA]</scope>
    <source>
        <strain evidence="48 86">N18-0707</strain>
    </source>
</reference>
<dbReference type="EMBL" id="AABBYJ010000002">
    <property type="protein sequence ID" value="EAG4330567.1"/>
    <property type="molecule type" value="Genomic_DNA"/>
</dbReference>
<evidence type="ECO:0000313" key="76">
    <source>
        <dbReference type="Proteomes" id="UP000478704"/>
    </source>
</evidence>
<dbReference type="EMBL" id="AANCRK010000003">
    <property type="protein sequence ID" value="EDN7715193.1"/>
    <property type="molecule type" value="Genomic_DNA"/>
</dbReference>
<organism evidence="24 79">
    <name type="scientific">Listeria monocytogenes</name>
    <dbReference type="NCBI Taxonomy" id="1639"/>
    <lineage>
        <taxon>Bacteria</taxon>
        <taxon>Bacillati</taxon>
        <taxon>Bacillota</taxon>
        <taxon>Bacilli</taxon>
        <taxon>Bacillales</taxon>
        <taxon>Listeriaceae</taxon>
        <taxon>Listeria</taxon>
    </lineage>
</organism>
<dbReference type="EMBL" id="AAAJWF010000005">
    <property type="protein sequence ID" value="EAC7480715.1"/>
    <property type="molecule type" value="Genomic_DNA"/>
</dbReference>
<dbReference type="Proteomes" id="UP000460224">
    <property type="component" value="Unassembled WGS sequence"/>
</dbReference>
<evidence type="ECO:0000313" key="62">
    <source>
        <dbReference type="Proteomes" id="UP000365297"/>
    </source>
</evidence>
<dbReference type="Proteomes" id="UP000398321">
    <property type="component" value="Unassembled WGS sequence"/>
</dbReference>
<dbReference type="EMBL" id="AAAQQZ010000003">
    <property type="protein sequence ID" value="EAE1338762.1"/>
    <property type="molecule type" value="Genomic_DNA"/>
</dbReference>
<evidence type="ECO:0000313" key="28">
    <source>
        <dbReference type="EMBL" id="EAH4242326.1"/>
    </source>
</evidence>
<dbReference type="EMBL" id="AANEHK010000002">
    <property type="protein sequence ID" value="EDO0984894.1"/>
    <property type="molecule type" value="Genomic_DNA"/>
</dbReference>
<gene>
    <name evidence="14" type="ORF">A8L61_06840</name>
    <name evidence="23" type="ORF">AB917_04440</name>
    <name evidence="2" type="ORF">ABZ57_04915</name>
    <name evidence="49" type="ORF">AJL21_02790</name>
    <name evidence="11" type="ORF">ART25_07585</name>
    <name evidence="3" type="ORF">ARY78_03765</name>
    <name evidence="18" type="ORF">B1N52_07925</name>
    <name evidence="17" type="ORF">B1S26_10320</name>
    <name evidence="19" type="ORF">B5K54_12055</name>
    <name evidence="15" type="ORF">BB997_08220</name>
    <name evidence="33" type="ORF">BCZ19_05910</name>
    <name evidence="16" type="ORF">BCZ21_10070</name>
    <name evidence="21" type="ORF">CA369_03710</name>
    <name evidence="20" type="ORF">CAV64_04830</name>
    <name evidence="24" type="ORF">CW845_07460</name>
    <name evidence="26" type="ORF">D4920_02215</name>
    <name evidence="25" type="ORF">D4B11_01105</name>
    <name evidence="27" type="ORF">D5N24_04185</name>
    <name evidence="29" type="ORF">D7104_08065</name>
    <name evidence="47" type="ORF">DCK61_10305</name>
    <name evidence="22" type="ORF">DCT16_08285</name>
    <name evidence="5" type="ORF">DQ70_08490</name>
    <name evidence="4" type="ORF">DU018_12160</name>
    <name evidence="50" type="ORF">DYZ80_01428</name>
    <name evidence="13" type="ORF">E1W56_05445</name>
    <name evidence="28" type="ORF">E5F58_10060</name>
    <name evidence="10" type="ORF">EX365_07525</name>
    <name evidence="9" type="ORF">EXZ73_06580</name>
    <name evidence="34" type="ORF">F6436_09345</name>
    <name evidence="35" type="ORF">F6515_02880</name>
    <name evidence="31" type="ORF">FLQ97_04360</name>
    <name evidence="30" type="ORF">FLR03_04885</name>
    <name evidence="32" type="ORF">FNX40_09865</name>
    <name evidence="38" type="ORF">FV747_02640</name>
    <name evidence="39" type="ORF">G3O21_002418</name>
    <name evidence="40" type="ORF">GHH22_03805</name>
    <name evidence="45" type="ORF">GI949_04390</name>
    <name evidence="37" type="ORF">GJW51_07155</name>
    <name evidence="36" type="ORF">GQG13_08660</name>
    <name evidence="41" type="ORF">GYR60_06045</name>
    <name evidence="42" type="ORF">GYS09_08185</name>
    <name evidence="43" type="ORF">GYX23_09235</name>
    <name evidence="44" type="ORF">GYY14_10890</name>
    <name evidence="46" type="ORF">HQN34_002327</name>
    <name evidence="48" type="ORF">HZJ64_06420</name>
    <name evidence="6" type="ORF">KV70_04420</name>
    <name evidence="7" type="ORF">QD52_08545</name>
    <name evidence="8" type="ORF">UI29_08585</name>
    <name evidence="12" type="ORF">Y261_11655</name>
</gene>
<evidence type="ECO:0000256" key="1">
    <source>
        <dbReference type="SAM" id="Coils"/>
    </source>
</evidence>
<dbReference type="EMBL" id="AAIAJJ010000004">
    <property type="protein sequence ID" value="ECC1557105.1"/>
    <property type="molecule type" value="Genomic_DNA"/>
</dbReference>
<evidence type="ECO:0000313" key="80">
    <source>
        <dbReference type="Proteomes" id="UP000525850"/>
    </source>
</evidence>
<dbReference type="EMBL" id="AABGUK010000003">
    <property type="protein sequence ID" value="EAH4242326.1"/>
    <property type="molecule type" value="Genomic_DNA"/>
</dbReference>
<dbReference type="Proteomes" id="UP000354255">
    <property type="component" value="Unassembled WGS sequence"/>
</dbReference>
<dbReference type="Proteomes" id="UP000842809">
    <property type="component" value="Unassembled WGS sequence"/>
</dbReference>
<reference evidence="50 51" key="2">
    <citation type="journal article" date="2018" name="BMC Genomics">
        <title>Genes significantly associated with lineage II food isolates of Listeria monocytogenes.</title>
        <authorList>
            <person name="Pirone-Davies C."/>
            <person name="Chen Y."/>
            <person name="Pightling A."/>
            <person name="Ryan G."/>
            <person name="Wang Y."/>
            <person name="Yao K."/>
            <person name="Hoffmann M."/>
            <person name="Allard M.W."/>
        </authorList>
    </citation>
    <scope>NUCLEOTIDE SEQUENCE [LARGE SCALE GENOMIC DNA]</scope>
    <source>
        <strain evidence="50 51">PNUSAL000550</strain>
    </source>
</reference>
<evidence type="ECO:0000313" key="75">
    <source>
        <dbReference type="Proteomes" id="UP000478682"/>
    </source>
</evidence>
<dbReference type="Proteomes" id="UP000525850">
    <property type="component" value="Unassembled WGS sequence"/>
</dbReference>
<evidence type="ECO:0000313" key="7">
    <source>
        <dbReference type="EMBL" id="EAD1185120.1"/>
    </source>
</evidence>
<dbReference type="EMBL" id="AAANYR010000003">
    <property type="protein sequence ID" value="EAD5786400.1"/>
    <property type="molecule type" value="Genomic_DNA"/>
</dbReference>
<evidence type="ECO:0000313" key="16">
    <source>
        <dbReference type="EMBL" id="EAG2087607.1"/>
    </source>
</evidence>
<evidence type="ECO:0000313" key="50">
    <source>
        <dbReference type="EMBL" id="RKA08235.1"/>
    </source>
</evidence>
<evidence type="ECO:0000313" key="83">
    <source>
        <dbReference type="Proteomes" id="UP000530452"/>
    </source>
</evidence>
<evidence type="ECO:0000313" key="30">
    <source>
        <dbReference type="EMBL" id="ECB9473013.1"/>
    </source>
</evidence>
<evidence type="ECO:0000313" key="26">
    <source>
        <dbReference type="EMBL" id="EAH2280876.1"/>
    </source>
</evidence>
<name>A0A0B8R1Q2_LISMN</name>
<dbReference type="KEGG" id="lmv:Y193_09045"/>
<evidence type="ECO:0000313" key="52">
    <source>
        <dbReference type="Proteomes" id="UP000331186"/>
    </source>
</evidence>
<dbReference type="EMBL" id="AABCVX010000003">
    <property type="protein sequence ID" value="EAG6169381.1"/>
    <property type="molecule type" value="Genomic_DNA"/>
</dbReference>
<evidence type="ECO:0000313" key="47">
    <source>
        <dbReference type="EMBL" id="KAA9449247.1"/>
    </source>
</evidence>
<evidence type="ECO:0000313" key="87">
    <source>
        <dbReference type="Proteomes" id="UP000546397"/>
    </source>
</evidence>
<evidence type="ECO:0000313" key="45">
    <source>
        <dbReference type="EMBL" id="HAC1754203.1"/>
    </source>
</evidence>
<evidence type="ECO:0000313" key="23">
    <source>
        <dbReference type="EMBL" id="EAG6989833.1"/>
    </source>
</evidence>
<evidence type="ECO:0000313" key="2">
    <source>
        <dbReference type="EMBL" id="EAC4551817.1"/>
    </source>
</evidence>
<dbReference type="Proteomes" id="UP000427828">
    <property type="component" value="Unassembled WGS sequence"/>
</dbReference>
<evidence type="ECO:0000313" key="77">
    <source>
        <dbReference type="Proteomes" id="UP000481141"/>
    </source>
</evidence>
<evidence type="ECO:0000313" key="17">
    <source>
        <dbReference type="EMBL" id="EAG2245795.1"/>
    </source>
</evidence>
<evidence type="ECO:0000313" key="39">
    <source>
        <dbReference type="EMBL" id="EDP8514980.1"/>
    </source>
</evidence>
<dbReference type="Proteomes" id="UP000272537">
    <property type="component" value="Unassembled WGS sequence"/>
</dbReference>
<reference evidence="83 84" key="7">
    <citation type="submission" date="2019-04" db="EMBL/GenBank/DDBJ databases">
        <authorList>
            <person name="Ashton P.M."/>
            <person name="Dallman T."/>
            <person name="Nair S."/>
            <person name="De Pinna E."/>
            <person name="Peters T."/>
            <person name="Grant K."/>
        </authorList>
    </citation>
    <scope>NUCLEOTIDE SEQUENCE [LARGE SCALE GENOMIC DNA]</scope>
    <source>
        <strain evidence="26 84">282333</strain>
        <strain evidence="27 83">282352</strain>
        <strain evidence="25 87">289003</strain>
        <strain evidence="38 74">788324</strain>
        <strain evidence="13">RL15000286</strain>
    </source>
</reference>
<dbReference type="Proteomes" id="UP000527632">
    <property type="component" value="Unassembled WGS sequence"/>
</dbReference>
<dbReference type="Proteomes" id="UP000840197">
    <property type="component" value="Unassembled WGS sequence"/>
</dbReference>
<dbReference type="Proteomes" id="UP000522199">
    <property type="component" value="Unassembled WGS sequence"/>
</dbReference>
<dbReference type="EMBL" id="AAHZFN010000005">
    <property type="protein sequence ID" value="ECB9473013.1"/>
    <property type="molecule type" value="Genomic_DNA"/>
</dbReference>
<evidence type="ECO:0000313" key="29">
    <source>
        <dbReference type="EMBL" id="EAK8897659.1"/>
    </source>
</evidence>
<dbReference type="EMBL" id="AABEMN010000001">
    <property type="protein sequence ID" value="EAG9518350.1"/>
    <property type="molecule type" value="Genomic_DNA"/>
</dbReference>
<dbReference type="EMBL" id="AAAKQF010000002">
    <property type="protein sequence ID" value="EAC9039441.1"/>
    <property type="molecule type" value="Genomic_DNA"/>
</dbReference>
<evidence type="ECO:0000313" key="21">
    <source>
        <dbReference type="EMBL" id="EAG4461385.1"/>
    </source>
</evidence>
<dbReference type="EMBL" id="AAAIKW010000002">
    <property type="protein sequence ID" value="EAC4551817.1"/>
    <property type="molecule type" value="Genomic_DNA"/>
</dbReference>
<dbReference type="EMBL" id="AANDSR010000003">
    <property type="protein sequence ID" value="EDN9836440.1"/>
    <property type="molecule type" value="Genomic_DNA"/>
</dbReference>
<evidence type="ECO:0000313" key="44">
    <source>
        <dbReference type="EMBL" id="HAC0275877.1"/>
    </source>
</evidence>
<protein>
    <submittedName>
        <fullName evidence="30">Endolytic transglycosylase MltG</fullName>
    </submittedName>
</protein>
<feature type="coiled-coil region" evidence="1">
    <location>
        <begin position="59"/>
        <end position="90"/>
    </location>
</feature>
<dbReference type="EMBL" id="AALAQH010000002">
    <property type="protein sequence ID" value="ECX6924196.1"/>
    <property type="molecule type" value="Genomic_DNA"/>
</dbReference>
<dbReference type="EMBL" id="AALGDA010000005">
    <property type="protein sequence ID" value="ECY9781932.1"/>
    <property type="molecule type" value="Genomic_DNA"/>
</dbReference>
<sequence>MKKNLRMLALGFLISAVVLLVYNQFFSTQTKADETKAASTKAGSDENSSTWKNKYEKLLAQQEVDKATEAEAKKKAEEDAKKKAEEAKKVKSYTLKISKGDPSSKAGDELQANGIIKSASDFDKYLRDNNYEKYIRDGSYNLKSDMSYETIAKILTHKN</sequence>
<reference evidence="52 56" key="6">
    <citation type="submission" date="2019-02" db="EMBL/GenBank/DDBJ databases">
        <authorList>
            <consortium name="GenomeTrakr: Next Generation Sequencing Network for Food Pathogen Tracability"/>
        </authorList>
    </citation>
    <scope>NUCLEOTIDE SEQUENCE [LARGE SCALE GENOMIC DNA]</scope>
    <source>
        <strain evidence="19 89">10B02965A-1</strain>
        <strain evidence="5 63">CFSAN008042</strain>
        <strain evidence="21 82">CFSAN063727</strain>
        <strain evidence="36 71">CFSAN102901</strain>
        <strain evidence="11 65">FDA00006494</strain>
        <strain evidence="3 62">FDA00007096</strain>
        <strain evidence="7 68">FDA00008584</strain>
        <strain evidence="17">FDA00011243</strain>
        <strain evidence="4 52">FDA00013332</strain>
        <strain evidence="10 56">FDA00013853</strain>
        <strain evidence="30 69">FDA00014336</strain>
        <strain evidence="32 66">FDA00014370</strain>
        <strain evidence="31 67">FDA00014392</strain>
        <strain evidence="39">FDA00015054</strain>
        <strain evidence="20 85">FDA1005580-S054-001</strain>
        <strain evidence="76">FDA1090798-S029-001</strain>
        <strain evidence="77">FDA956581-098-004</strain>
        <strain evidence="18 80">FDA960927-006-004</strain>
        <strain evidence="22 90">FLAG-38921</strain>
        <strain evidence="33 70">FLAG-51482A</strain>
        <strain evidence="16 54">FLAG-54356</strain>
        <strain evidence="9 64">FSIS31901579</strain>
        <strain evidence="28 81">LS1344</strain>
        <strain evidence="37 73">OSF101448</strain>
        <strain evidence="8 57">VA-WGS-00405</strain>
    </source>
</reference>
<dbReference type="EMBL" id="AABBZO010000003">
    <property type="protein sequence ID" value="EAG4461385.1"/>
    <property type="molecule type" value="Genomic_DNA"/>
</dbReference>
<dbReference type="EMBL" id="AAASLB010000002">
    <property type="protein sequence ID" value="EAE4941484.1"/>
    <property type="molecule type" value="Genomic_DNA"/>
</dbReference>
<evidence type="ECO:0000313" key="9">
    <source>
        <dbReference type="EMBL" id="EAD5773960.1"/>
    </source>
</evidence>